<evidence type="ECO:0000313" key="2">
    <source>
        <dbReference type="Proteomes" id="UP000719412"/>
    </source>
</evidence>
<protein>
    <submittedName>
        <fullName evidence="1">Uncharacterized protein</fullName>
    </submittedName>
</protein>
<sequence>MWAVVLRRIVSNGPRELYYVVSSAQQIHSITVPLTLPRHSQHYRQKVMKISVPSLVPPIYSFHPLYAQIFRRKSEYVSVAMDSRTF</sequence>
<evidence type="ECO:0000313" key="1">
    <source>
        <dbReference type="EMBL" id="KAH0822633.1"/>
    </source>
</evidence>
<reference evidence="1" key="2">
    <citation type="submission" date="2021-08" db="EMBL/GenBank/DDBJ databases">
        <authorList>
            <person name="Eriksson T."/>
        </authorList>
    </citation>
    <scope>NUCLEOTIDE SEQUENCE</scope>
    <source>
        <strain evidence="1">Stoneville</strain>
        <tissue evidence="1">Whole head</tissue>
    </source>
</reference>
<dbReference type="Proteomes" id="UP000719412">
    <property type="component" value="Unassembled WGS sequence"/>
</dbReference>
<comment type="caution">
    <text evidence="1">The sequence shown here is derived from an EMBL/GenBank/DDBJ whole genome shotgun (WGS) entry which is preliminary data.</text>
</comment>
<organism evidence="1 2">
    <name type="scientific">Tenebrio molitor</name>
    <name type="common">Yellow mealworm beetle</name>
    <dbReference type="NCBI Taxonomy" id="7067"/>
    <lineage>
        <taxon>Eukaryota</taxon>
        <taxon>Metazoa</taxon>
        <taxon>Ecdysozoa</taxon>
        <taxon>Arthropoda</taxon>
        <taxon>Hexapoda</taxon>
        <taxon>Insecta</taxon>
        <taxon>Pterygota</taxon>
        <taxon>Neoptera</taxon>
        <taxon>Endopterygota</taxon>
        <taxon>Coleoptera</taxon>
        <taxon>Polyphaga</taxon>
        <taxon>Cucujiformia</taxon>
        <taxon>Tenebrionidae</taxon>
        <taxon>Tenebrio</taxon>
    </lineage>
</organism>
<reference evidence="1" key="1">
    <citation type="journal article" date="2020" name="J Insects Food Feed">
        <title>The yellow mealworm (Tenebrio molitor) genome: a resource for the emerging insects as food and feed industry.</title>
        <authorList>
            <person name="Eriksson T."/>
            <person name="Andere A."/>
            <person name="Kelstrup H."/>
            <person name="Emery V."/>
            <person name="Picard C."/>
        </authorList>
    </citation>
    <scope>NUCLEOTIDE SEQUENCE</scope>
    <source>
        <strain evidence="1">Stoneville</strain>
        <tissue evidence="1">Whole head</tissue>
    </source>
</reference>
<accession>A0A8J6I012</accession>
<name>A0A8J6I012_TENMO</name>
<dbReference type="AlphaFoldDB" id="A0A8J6I012"/>
<keyword evidence="2" id="KW-1185">Reference proteome</keyword>
<dbReference type="EMBL" id="JABDTM020000661">
    <property type="protein sequence ID" value="KAH0822633.1"/>
    <property type="molecule type" value="Genomic_DNA"/>
</dbReference>
<gene>
    <name evidence="1" type="ORF">GEV33_000158</name>
</gene>
<proteinExistence type="predicted"/>